<evidence type="ECO:0000313" key="1">
    <source>
        <dbReference type="EMBL" id="JAD78384.1"/>
    </source>
</evidence>
<reference evidence="1" key="2">
    <citation type="journal article" date="2015" name="Data Brief">
        <title>Shoot transcriptome of the giant reed, Arundo donax.</title>
        <authorList>
            <person name="Barrero R.A."/>
            <person name="Guerrero F.D."/>
            <person name="Moolhuijzen P."/>
            <person name="Goolsby J.A."/>
            <person name="Tidwell J."/>
            <person name="Bellgard S.E."/>
            <person name="Bellgard M.I."/>
        </authorList>
    </citation>
    <scope>NUCLEOTIDE SEQUENCE</scope>
    <source>
        <tissue evidence="1">Shoot tissue taken approximately 20 cm above the soil surface</tissue>
    </source>
</reference>
<protein>
    <submittedName>
        <fullName evidence="1">Uncharacterized protein</fullName>
    </submittedName>
</protein>
<dbReference type="AlphaFoldDB" id="A0A0A9CPW5"/>
<proteinExistence type="predicted"/>
<dbReference type="EMBL" id="GBRH01219511">
    <property type="protein sequence ID" value="JAD78384.1"/>
    <property type="molecule type" value="Transcribed_RNA"/>
</dbReference>
<name>A0A0A9CPW5_ARUDO</name>
<organism evidence="1">
    <name type="scientific">Arundo donax</name>
    <name type="common">Giant reed</name>
    <name type="synonym">Donax arundinaceus</name>
    <dbReference type="NCBI Taxonomy" id="35708"/>
    <lineage>
        <taxon>Eukaryota</taxon>
        <taxon>Viridiplantae</taxon>
        <taxon>Streptophyta</taxon>
        <taxon>Embryophyta</taxon>
        <taxon>Tracheophyta</taxon>
        <taxon>Spermatophyta</taxon>
        <taxon>Magnoliopsida</taxon>
        <taxon>Liliopsida</taxon>
        <taxon>Poales</taxon>
        <taxon>Poaceae</taxon>
        <taxon>PACMAD clade</taxon>
        <taxon>Arundinoideae</taxon>
        <taxon>Arundineae</taxon>
        <taxon>Arundo</taxon>
    </lineage>
</organism>
<sequence length="95" mass="10770">MSLSTNSAVLFSSQHPNSSLNNSAMPPQLLYLMFLHFFTTTFQTALRRIPANANHLINILLDQNFISYIYTKFTSTTDIDTFLGQIDINTIFMAC</sequence>
<reference evidence="1" key="1">
    <citation type="submission" date="2014-09" db="EMBL/GenBank/DDBJ databases">
        <authorList>
            <person name="Magalhaes I.L.F."/>
            <person name="Oliveira U."/>
            <person name="Santos F.R."/>
            <person name="Vidigal T.H.D.A."/>
            <person name="Brescovit A.D."/>
            <person name="Santos A.J."/>
        </authorList>
    </citation>
    <scope>NUCLEOTIDE SEQUENCE</scope>
    <source>
        <tissue evidence="1">Shoot tissue taken approximately 20 cm above the soil surface</tissue>
    </source>
</reference>
<accession>A0A0A9CPW5</accession>